<evidence type="ECO:0008006" key="3">
    <source>
        <dbReference type="Google" id="ProtNLM"/>
    </source>
</evidence>
<accession>A0A9X5R268</accession>
<gene>
    <name evidence="2" type="ORF">L860_02310</name>
</gene>
<dbReference type="AlphaFoldDB" id="A0A9X5R268"/>
<sequence>MRRFSQRRAEHGMMAAMNTSIEQSGAEDGCGFTGTKLAAAIARQVHNPDPFVTWVNGDSRLDLSGKTLCTWVAKTVTLMTDEGIGRGDRVALDAVTQHPGHWIAPIWFMSSWWAGWHVLLGAEPDDDPVDALVTGPRQDLAQCHRTSAAQVPASTLVQCSLKPWGGPCDDLAPAAIDHADCMAMPDALPPADADPHLVLGAATQPPGADEPSTHDTAPIGDRVLLAHPTDTQVAWVTARCLVGGGSLVLIDSVEDDTASTDPTCHDTAVREHARVIAR</sequence>
<feature type="region of interest" description="Disordered" evidence="1">
    <location>
        <begin position="193"/>
        <end position="218"/>
    </location>
</feature>
<protein>
    <recommendedName>
        <fullName evidence="3">TIGR03089 family protein</fullName>
    </recommendedName>
</protein>
<dbReference type="NCBIfam" id="TIGR03089">
    <property type="entry name" value="TIGR03089 family protein"/>
    <property type="match status" value="1"/>
</dbReference>
<reference evidence="2" key="1">
    <citation type="submission" date="2014-05" db="EMBL/GenBank/DDBJ databases">
        <authorList>
            <person name="Jahns A.C."/>
            <person name="Eilers H."/>
            <person name="Alexeyev O.A."/>
        </authorList>
    </citation>
    <scope>NUCLEOTIDE SEQUENCE [LARGE SCALE GENOMIC DNA]</scope>
    <source>
        <strain evidence="2">DSM 20700</strain>
    </source>
</reference>
<dbReference type="InterPro" id="IPR017523">
    <property type="entry name" value="Rv3268"/>
</dbReference>
<organism evidence="2">
    <name type="scientific">Cutibacterium granulosum DSM 20700</name>
    <dbReference type="NCBI Taxonomy" id="1160719"/>
    <lineage>
        <taxon>Bacteria</taxon>
        <taxon>Bacillati</taxon>
        <taxon>Actinomycetota</taxon>
        <taxon>Actinomycetes</taxon>
        <taxon>Propionibacteriales</taxon>
        <taxon>Propionibacteriaceae</taxon>
        <taxon>Cutibacterium</taxon>
    </lineage>
</organism>
<evidence type="ECO:0000313" key="2">
    <source>
        <dbReference type="EMBL" id="OCT43804.1"/>
    </source>
</evidence>
<evidence type="ECO:0000256" key="1">
    <source>
        <dbReference type="SAM" id="MobiDB-lite"/>
    </source>
</evidence>
<dbReference type="EMBL" id="JNBU01000001">
    <property type="protein sequence ID" value="OCT43804.1"/>
    <property type="molecule type" value="Genomic_DNA"/>
</dbReference>
<name>A0A9X5R268_9ACTN</name>
<proteinExistence type="predicted"/>
<comment type="caution">
    <text evidence="2">The sequence shown here is derived from an EMBL/GenBank/DDBJ whole genome shotgun (WGS) entry which is preliminary data.</text>
</comment>